<dbReference type="PANTHER" id="PTHR43790:SF9">
    <property type="entry name" value="GALACTOFURANOSE TRANSPORTER ATP-BINDING PROTEIN YTFR"/>
    <property type="match status" value="1"/>
</dbReference>
<evidence type="ECO:0000313" key="11">
    <source>
        <dbReference type="Proteomes" id="UP000005273"/>
    </source>
</evidence>
<dbReference type="STRING" id="592015.HMPREF1705_04528"/>
<gene>
    <name evidence="10" type="ORF">HMPREF1705_04528</name>
</gene>
<dbReference type="InterPro" id="IPR003593">
    <property type="entry name" value="AAA+_ATPase"/>
</dbReference>
<dbReference type="SUPFAM" id="SSF52540">
    <property type="entry name" value="P-loop containing nucleoside triphosphate hydrolases"/>
    <property type="match status" value="2"/>
</dbReference>
<dbReference type="Gene3D" id="3.40.50.300">
    <property type="entry name" value="P-loop containing nucleotide triphosphate hydrolases"/>
    <property type="match status" value="2"/>
</dbReference>
<keyword evidence="11" id="KW-1185">Reference proteome</keyword>
<keyword evidence="8" id="KW-0472">Membrane</keyword>
<dbReference type="CDD" id="cd03216">
    <property type="entry name" value="ABC_Carb_Monos_I"/>
    <property type="match status" value="1"/>
</dbReference>
<accession>A0A0T5XA59</accession>
<dbReference type="InterPro" id="IPR017871">
    <property type="entry name" value="ABC_transporter-like_CS"/>
</dbReference>
<comment type="caution">
    <text evidence="10">The sequence shown here is derived from an EMBL/GenBank/DDBJ whole genome shotgun (WGS) entry which is preliminary data.</text>
</comment>
<proteinExistence type="predicted"/>
<sequence>MAEKVLVNMRGITKTFYDIKANDDVDFDLKAGEVHALLGENGAGKSTLMSILCGLYQPDEGTIELEGREVVFHSPKDAIAQGIGIVHQHFMLVPSLTVWENMALGSAERNFTVKESATCARIRELSARYGLDVDPLSPVWQLSIGEQQRVAILRMLFHKAKILILDEPTSVLTPQETEKLFETVKHMKEEGFGIVFISHKLKEVFEISDRITVLRRGRVVGTLPAREVTAEKLAEMMVGSGGVGEIKVGVSRKPPGKPILIAEEIRVRNDKGLVAVDGVSLTLRENQILGIAGVSGNGQGELAEALAGMRHIERGSLYFTVEDVTSTSARRMVDLGVKYIPSDRKGVGLVPNMNVAENVALRKYWRPPYKRGFFIDWDEVYQDSGYLIESYDILTPGIDVAVRMLSGGNQQKLILARELSDNMKVVIAMHPTWGLDVKATAFVREKLLAAKEEGGAVLLISEDLDELLMLSDLLAVMYRGRLMGTIEAPDRSHIEKIGLMMAGIASDGQGGKKEHD</sequence>
<keyword evidence="2" id="KW-0813">Transport</keyword>
<dbReference type="EMBL" id="ACJX03000001">
    <property type="protein sequence ID" value="KRT35261.1"/>
    <property type="molecule type" value="Genomic_DNA"/>
</dbReference>
<evidence type="ECO:0000313" key="10">
    <source>
        <dbReference type="EMBL" id="KRT35261.1"/>
    </source>
</evidence>
<dbReference type="eggNOG" id="COG3845">
    <property type="taxonomic scope" value="Bacteria"/>
</dbReference>
<keyword evidence="7" id="KW-1278">Translocase</keyword>
<dbReference type="SMART" id="SM00382">
    <property type="entry name" value="AAA"/>
    <property type="match status" value="1"/>
</dbReference>
<protein>
    <submittedName>
        <fullName evidence="10">Putative viral phosphatase</fullName>
    </submittedName>
</protein>
<dbReference type="InterPro" id="IPR050107">
    <property type="entry name" value="ABC_carbohydrate_import_ATPase"/>
</dbReference>
<dbReference type="PROSITE" id="PS00211">
    <property type="entry name" value="ABC_TRANSPORTER_1"/>
    <property type="match status" value="1"/>
</dbReference>
<name>A0A0T5XA59_9BACT</name>
<dbReference type="GO" id="GO:0005886">
    <property type="term" value="C:plasma membrane"/>
    <property type="evidence" value="ECO:0007669"/>
    <property type="project" value="UniProtKB-SubCell"/>
</dbReference>
<dbReference type="AlphaFoldDB" id="A0A0T5XA59"/>
<evidence type="ECO:0000256" key="8">
    <source>
        <dbReference type="ARBA" id="ARBA00023136"/>
    </source>
</evidence>
<reference evidence="11" key="1">
    <citation type="submission" date="2012-09" db="EMBL/GenBank/DDBJ databases">
        <authorList>
            <person name="Weinstock G."/>
            <person name="Sodergren E."/>
            <person name="Clifton S."/>
            <person name="Fulton L."/>
            <person name="Fulton B."/>
            <person name="Courtney L."/>
            <person name="Fronick C."/>
            <person name="Harrison M."/>
            <person name="Strong C."/>
            <person name="Farmer C."/>
            <person name="Delehaunty K."/>
            <person name="Markovic C."/>
            <person name="Hall O."/>
            <person name="Minx P."/>
            <person name="Tomlinson C."/>
            <person name="Mitreva M."/>
            <person name="Nelson J."/>
            <person name="Hou S."/>
            <person name="Wollam A."/>
            <person name="Pepin K.H."/>
            <person name="Johnson M."/>
            <person name="Bhonagiri V."/>
            <person name="Nash W.E."/>
            <person name="Suruliraj S."/>
            <person name="Warren W."/>
            <person name="Chinwalla A."/>
            <person name="Mardis E.R."/>
            <person name="Wilson R.K."/>
        </authorList>
    </citation>
    <scope>NUCLEOTIDE SEQUENCE [LARGE SCALE GENOMIC DNA]</scope>
    <source>
        <strain evidence="11">OS1</strain>
    </source>
</reference>
<evidence type="ECO:0000256" key="6">
    <source>
        <dbReference type="ARBA" id="ARBA00022840"/>
    </source>
</evidence>
<organism evidence="10 11">
    <name type="scientific">Acetomicrobium hydrogeniformans ATCC BAA-1850</name>
    <dbReference type="NCBI Taxonomy" id="592015"/>
    <lineage>
        <taxon>Bacteria</taxon>
        <taxon>Thermotogati</taxon>
        <taxon>Synergistota</taxon>
        <taxon>Synergistia</taxon>
        <taxon>Synergistales</taxon>
        <taxon>Acetomicrobiaceae</taxon>
        <taxon>Acetomicrobium</taxon>
    </lineage>
</organism>
<dbReference type="RefSeq" id="WP_009202102.1">
    <property type="nucleotide sequence ID" value="NZ_ACJX03000001.1"/>
</dbReference>
<evidence type="ECO:0000259" key="9">
    <source>
        <dbReference type="PROSITE" id="PS50893"/>
    </source>
</evidence>
<dbReference type="GO" id="GO:0016887">
    <property type="term" value="F:ATP hydrolysis activity"/>
    <property type="evidence" value="ECO:0007669"/>
    <property type="project" value="InterPro"/>
</dbReference>
<evidence type="ECO:0000256" key="3">
    <source>
        <dbReference type="ARBA" id="ARBA00022475"/>
    </source>
</evidence>
<feature type="domain" description="ABC transporter" evidence="9">
    <location>
        <begin position="260"/>
        <end position="504"/>
    </location>
</feature>
<evidence type="ECO:0000256" key="2">
    <source>
        <dbReference type="ARBA" id="ARBA00022448"/>
    </source>
</evidence>
<evidence type="ECO:0000256" key="1">
    <source>
        <dbReference type="ARBA" id="ARBA00004202"/>
    </source>
</evidence>
<dbReference type="FunFam" id="3.40.50.300:FF:000127">
    <property type="entry name" value="Ribose import ATP-binding protein RbsA"/>
    <property type="match status" value="1"/>
</dbReference>
<keyword evidence="6" id="KW-0067">ATP-binding</keyword>
<keyword evidence="5" id="KW-0547">Nucleotide-binding</keyword>
<dbReference type="OrthoDB" id="9771863at2"/>
<dbReference type="PROSITE" id="PS50893">
    <property type="entry name" value="ABC_TRANSPORTER_2"/>
    <property type="match status" value="2"/>
</dbReference>
<feature type="domain" description="ABC transporter" evidence="9">
    <location>
        <begin position="7"/>
        <end position="241"/>
    </location>
</feature>
<dbReference type="InterPro" id="IPR027417">
    <property type="entry name" value="P-loop_NTPase"/>
</dbReference>
<dbReference type="PANTHER" id="PTHR43790">
    <property type="entry name" value="CARBOHYDRATE TRANSPORT ATP-BINDING PROTEIN MG119-RELATED"/>
    <property type="match status" value="1"/>
</dbReference>
<dbReference type="Proteomes" id="UP000005273">
    <property type="component" value="Unassembled WGS sequence"/>
</dbReference>
<evidence type="ECO:0000256" key="7">
    <source>
        <dbReference type="ARBA" id="ARBA00022967"/>
    </source>
</evidence>
<dbReference type="InterPro" id="IPR003439">
    <property type="entry name" value="ABC_transporter-like_ATP-bd"/>
</dbReference>
<dbReference type="Pfam" id="PF00005">
    <property type="entry name" value="ABC_tran"/>
    <property type="match status" value="2"/>
</dbReference>
<dbReference type="CDD" id="cd03215">
    <property type="entry name" value="ABC_Carb_Monos_II"/>
    <property type="match status" value="1"/>
</dbReference>
<evidence type="ECO:0000256" key="5">
    <source>
        <dbReference type="ARBA" id="ARBA00022741"/>
    </source>
</evidence>
<dbReference type="GO" id="GO:0005524">
    <property type="term" value="F:ATP binding"/>
    <property type="evidence" value="ECO:0007669"/>
    <property type="project" value="UniProtKB-KW"/>
</dbReference>
<keyword evidence="4" id="KW-0677">Repeat</keyword>
<evidence type="ECO:0000256" key="4">
    <source>
        <dbReference type="ARBA" id="ARBA00022737"/>
    </source>
</evidence>
<keyword evidence="3" id="KW-1003">Cell membrane</keyword>
<comment type="subcellular location">
    <subcellularLocation>
        <location evidence="1">Cell membrane</location>
        <topology evidence="1">Peripheral membrane protein</topology>
    </subcellularLocation>
</comment>